<dbReference type="Proteomes" id="UP000500938">
    <property type="component" value="Chromosome"/>
</dbReference>
<feature type="chain" id="PRO_5026649530" description="TolB protein" evidence="2">
    <location>
        <begin position="18"/>
        <end position="359"/>
    </location>
</feature>
<dbReference type="KEGG" id="ggr:HKW67_14560"/>
<accession>A0A6M4INV5</accession>
<feature type="signal peptide" evidence="2">
    <location>
        <begin position="1"/>
        <end position="17"/>
    </location>
</feature>
<evidence type="ECO:0000313" key="4">
    <source>
        <dbReference type="Proteomes" id="UP000500938"/>
    </source>
</evidence>
<comment type="similarity">
    <text evidence="1">Belongs to the TolB family.</text>
</comment>
<dbReference type="InterPro" id="IPR011659">
    <property type="entry name" value="WD40"/>
</dbReference>
<name>A0A6M4INV5_9BACT</name>
<gene>
    <name evidence="3" type="ORF">HKW67_14560</name>
</gene>
<organism evidence="3 4">
    <name type="scientific">Gemmatimonas groenlandica</name>
    <dbReference type="NCBI Taxonomy" id="2732249"/>
    <lineage>
        <taxon>Bacteria</taxon>
        <taxon>Pseudomonadati</taxon>
        <taxon>Gemmatimonadota</taxon>
        <taxon>Gemmatimonadia</taxon>
        <taxon>Gemmatimonadales</taxon>
        <taxon>Gemmatimonadaceae</taxon>
        <taxon>Gemmatimonas</taxon>
    </lineage>
</organism>
<protein>
    <recommendedName>
        <fullName evidence="5">TolB protein</fullName>
    </recommendedName>
</protein>
<proteinExistence type="inferred from homology"/>
<dbReference type="InterPro" id="IPR011042">
    <property type="entry name" value="6-blade_b-propeller_TolB-like"/>
</dbReference>
<keyword evidence="2" id="KW-0732">Signal</keyword>
<evidence type="ECO:0000256" key="1">
    <source>
        <dbReference type="ARBA" id="ARBA00009820"/>
    </source>
</evidence>
<evidence type="ECO:0008006" key="5">
    <source>
        <dbReference type="Google" id="ProtNLM"/>
    </source>
</evidence>
<dbReference type="RefSeq" id="WP_171226077.1">
    <property type="nucleotide sequence ID" value="NZ_CP053085.1"/>
</dbReference>
<evidence type="ECO:0000313" key="3">
    <source>
        <dbReference type="EMBL" id="QJR36644.1"/>
    </source>
</evidence>
<dbReference type="PROSITE" id="PS51257">
    <property type="entry name" value="PROKAR_LIPOPROTEIN"/>
    <property type="match status" value="1"/>
</dbReference>
<sequence length="359" mass="39439">MRIFTPLPILVAVASLAAACTSSTRSSATATAAPMGDVIAPDSGESHISNIRQLTNGGENAEAYFSADGQWITFQSTRDGRTCDQQYVMRRDGSGLTKVSVGGKTTCGWFLPGSQRLFFASTHAADSTCPVKPDPSQGYVWGIDPFDIYTVGRDGKDLKRLTNYGVYTAEGVLSPDGKSIVFTSLKDGDLDIYTMNVDGTNVKRLTTTPGYDGGPWWSPDGKKIVYRAWHYTDAAELKAYQDLLGKRMIRPNRMELFVMNADGSDQKQITKLGGANFGPSWTPDGKRIIFSSNHRNPRSRNFDLFLVNVDGTGLERLTTHEDFDGFPMFSPDGKSLIWASNRHDAKPGETNLFLADWKN</sequence>
<dbReference type="PANTHER" id="PTHR36842:SF1">
    <property type="entry name" value="PROTEIN TOLB"/>
    <property type="match status" value="1"/>
</dbReference>
<dbReference type="PANTHER" id="PTHR36842">
    <property type="entry name" value="PROTEIN TOLB HOMOLOG"/>
    <property type="match status" value="1"/>
</dbReference>
<evidence type="ECO:0000256" key="2">
    <source>
        <dbReference type="SAM" id="SignalP"/>
    </source>
</evidence>
<dbReference type="Gene3D" id="2.120.10.30">
    <property type="entry name" value="TolB, C-terminal domain"/>
    <property type="match status" value="3"/>
</dbReference>
<dbReference type="Pfam" id="PF07676">
    <property type="entry name" value="PD40"/>
    <property type="match status" value="5"/>
</dbReference>
<dbReference type="SUPFAM" id="SSF82171">
    <property type="entry name" value="DPP6 N-terminal domain-like"/>
    <property type="match status" value="1"/>
</dbReference>
<dbReference type="EMBL" id="CP053085">
    <property type="protein sequence ID" value="QJR36644.1"/>
    <property type="molecule type" value="Genomic_DNA"/>
</dbReference>
<keyword evidence="4" id="KW-1185">Reference proteome</keyword>
<reference evidence="3 4" key="1">
    <citation type="submission" date="2020-05" db="EMBL/GenBank/DDBJ databases">
        <title>Complete genome sequence of Gemmatimonas greenlandica TET16.</title>
        <authorList>
            <person name="Zeng Y."/>
        </authorList>
    </citation>
    <scope>NUCLEOTIDE SEQUENCE [LARGE SCALE GENOMIC DNA]</scope>
    <source>
        <strain evidence="3 4">TET16</strain>
    </source>
</reference>
<dbReference type="AlphaFoldDB" id="A0A6M4INV5"/>